<dbReference type="OrthoDB" id="5912264at2759"/>
<evidence type="ECO:0000256" key="1">
    <source>
        <dbReference type="ARBA" id="ARBA00022690"/>
    </source>
</evidence>
<sequence length="196" mass="21431">MDRRLVLLIFVAAFSLAAQSKTVSRAPRKRAPIVDEDVPSPPIECGTHSHATSCAVCDATCFDPVPRPCPNMCVHGPPTRCECDEGYLRHGTRCVKPATCPKPCRPNQVWSRCPTSCEPTCHDPYPICAFGTTCGSAAKAKCQCKPGFYRQSSAADAICVPWWQCRRHGGPTPRPPLRRAPGGKAAPWNWWGTKPM</sequence>
<keyword evidence="5" id="KW-1185">Reference proteome</keyword>
<reference evidence="4" key="2">
    <citation type="submission" date="2022-06" db="UniProtKB">
        <authorList>
            <consortium name="EnsemblMetazoa"/>
        </authorList>
    </citation>
    <scope>IDENTIFICATION</scope>
    <source>
        <strain evidence="4">PS312</strain>
    </source>
</reference>
<gene>
    <name evidence="4" type="primary">WBGene00279646</name>
</gene>
<dbReference type="SMART" id="SM00181">
    <property type="entry name" value="EGF"/>
    <property type="match status" value="2"/>
</dbReference>
<evidence type="ECO:0000256" key="2">
    <source>
        <dbReference type="ARBA" id="ARBA00022900"/>
    </source>
</evidence>
<dbReference type="Proteomes" id="UP000005239">
    <property type="component" value="Unassembled WGS sequence"/>
</dbReference>
<evidence type="ECO:0000313" key="4">
    <source>
        <dbReference type="EnsemblMetazoa" id="PPA41277.1"/>
    </source>
</evidence>
<dbReference type="PANTHER" id="PTHR23259">
    <property type="entry name" value="RIDDLE"/>
    <property type="match status" value="1"/>
</dbReference>
<dbReference type="InterPro" id="IPR036084">
    <property type="entry name" value="Ser_inhib-like_sf"/>
</dbReference>
<dbReference type="PANTHER" id="PTHR23259:SF70">
    <property type="entry name" value="ACCESSORY GLAND PROTEIN ACP62F-RELATED"/>
    <property type="match status" value="1"/>
</dbReference>
<keyword evidence="2" id="KW-0722">Serine protease inhibitor</keyword>
<organism evidence="4 5">
    <name type="scientific">Pristionchus pacificus</name>
    <name type="common">Parasitic nematode worm</name>
    <dbReference type="NCBI Taxonomy" id="54126"/>
    <lineage>
        <taxon>Eukaryota</taxon>
        <taxon>Metazoa</taxon>
        <taxon>Ecdysozoa</taxon>
        <taxon>Nematoda</taxon>
        <taxon>Chromadorea</taxon>
        <taxon>Rhabditida</taxon>
        <taxon>Rhabditina</taxon>
        <taxon>Diplogasteromorpha</taxon>
        <taxon>Diplogasteroidea</taxon>
        <taxon>Neodiplogasteridae</taxon>
        <taxon>Pristionchus</taxon>
    </lineage>
</organism>
<keyword evidence="1" id="KW-0646">Protease inhibitor</keyword>
<proteinExistence type="predicted"/>
<dbReference type="CDD" id="cd19941">
    <property type="entry name" value="TIL"/>
    <property type="match status" value="2"/>
</dbReference>
<evidence type="ECO:0000313" key="5">
    <source>
        <dbReference type="Proteomes" id="UP000005239"/>
    </source>
</evidence>
<keyword evidence="3" id="KW-1015">Disulfide bond</keyword>
<dbReference type="InterPro" id="IPR002919">
    <property type="entry name" value="TIL_dom"/>
</dbReference>
<dbReference type="InterPro" id="IPR051368">
    <property type="entry name" value="SerProtInhib-TIL_Domain"/>
</dbReference>
<protein>
    <submittedName>
        <fullName evidence="4">Uncharacterized protein</fullName>
    </submittedName>
</protein>
<name>A0A2A6CJY9_PRIPA</name>
<dbReference type="Gene3D" id="2.10.25.10">
    <property type="entry name" value="Laminin"/>
    <property type="match status" value="2"/>
</dbReference>
<dbReference type="GO" id="GO:0004867">
    <property type="term" value="F:serine-type endopeptidase inhibitor activity"/>
    <property type="evidence" value="ECO:0007669"/>
    <property type="project" value="UniProtKB-KW"/>
</dbReference>
<accession>A0A2A6CJY9</accession>
<dbReference type="EnsemblMetazoa" id="PPA41277.1">
    <property type="protein sequence ID" value="PPA41277.1"/>
    <property type="gene ID" value="WBGene00279646"/>
</dbReference>
<evidence type="ECO:0000256" key="3">
    <source>
        <dbReference type="ARBA" id="ARBA00023157"/>
    </source>
</evidence>
<dbReference type="AlphaFoldDB" id="A0A2A6CJY9"/>
<dbReference type="SUPFAM" id="SSF57567">
    <property type="entry name" value="Serine protease inhibitors"/>
    <property type="match status" value="2"/>
</dbReference>
<dbReference type="Pfam" id="PF01826">
    <property type="entry name" value="TIL"/>
    <property type="match status" value="2"/>
</dbReference>
<accession>A0A8R1YWS6</accession>
<reference evidence="5" key="1">
    <citation type="journal article" date="2008" name="Nat. Genet.">
        <title>The Pristionchus pacificus genome provides a unique perspective on nematode lifestyle and parasitism.</title>
        <authorList>
            <person name="Dieterich C."/>
            <person name="Clifton S.W."/>
            <person name="Schuster L.N."/>
            <person name="Chinwalla A."/>
            <person name="Delehaunty K."/>
            <person name="Dinkelacker I."/>
            <person name="Fulton L."/>
            <person name="Fulton R."/>
            <person name="Godfrey J."/>
            <person name="Minx P."/>
            <person name="Mitreva M."/>
            <person name="Roeseler W."/>
            <person name="Tian H."/>
            <person name="Witte H."/>
            <person name="Yang S.P."/>
            <person name="Wilson R.K."/>
            <person name="Sommer R.J."/>
        </authorList>
    </citation>
    <scope>NUCLEOTIDE SEQUENCE [LARGE SCALE GENOMIC DNA]</scope>
    <source>
        <strain evidence="5">PS312</strain>
    </source>
</reference>
<dbReference type="InterPro" id="IPR000742">
    <property type="entry name" value="EGF"/>
</dbReference>